<dbReference type="InParanoid" id="A0A132B2N8"/>
<sequence>MDQESRSKGSKSRSYTENLKSSSRSLRTVLEFATTFVHDSSIRFGTPHQRSMSQIHISDVPPFKHCLEYCRNAVVISASKSQFGWRIEKDWGHSLLCRWVMNVYENIRNEAATLYRTSSRQRLSPSPRHGMYAPTQTTHLNFEEFATMSRTEVNSFVENGMRQRQQ</sequence>
<keyword evidence="2" id="KW-1185">Reference proteome</keyword>
<evidence type="ECO:0000313" key="2">
    <source>
        <dbReference type="Proteomes" id="UP000070700"/>
    </source>
</evidence>
<accession>A0A132B2N8</accession>
<dbReference type="AlphaFoldDB" id="A0A132B2N8"/>
<gene>
    <name evidence="1" type="ORF">LY89DRAFT_410650</name>
</gene>
<proteinExistence type="predicted"/>
<dbReference type="KEGG" id="psco:LY89DRAFT_410650"/>
<dbReference type="RefSeq" id="XP_018060868.1">
    <property type="nucleotide sequence ID" value="XM_018207320.1"/>
</dbReference>
<dbReference type="Proteomes" id="UP000070700">
    <property type="component" value="Unassembled WGS sequence"/>
</dbReference>
<organism evidence="1 2">
    <name type="scientific">Mollisia scopiformis</name>
    <name type="common">Conifer needle endophyte fungus</name>
    <name type="synonym">Phialocephala scopiformis</name>
    <dbReference type="NCBI Taxonomy" id="149040"/>
    <lineage>
        <taxon>Eukaryota</taxon>
        <taxon>Fungi</taxon>
        <taxon>Dikarya</taxon>
        <taxon>Ascomycota</taxon>
        <taxon>Pezizomycotina</taxon>
        <taxon>Leotiomycetes</taxon>
        <taxon>Helotiales</taxon>
        <taxon>Mollisiaceae</taxon>
        <taxon>Mollisia</taxon>
    </lineage>
</organism>
<evidence type="ECO:0000313" key="1">
    <source>
        <dbReference type="EMBL" id="KUJ06513.1"/>
    </source>
</evidence>
<protein>
    <submittedName>
        <fullName evidence="1">Uncharacterized protein</fullName>
    </submittedName>
</protein>
<reference evidence="1 2" key="1">
    <citation type="submission" date="2015-10" db="EMBL/GenBank/DDBJ databases">
        <title>Full genome of DAOMC 229536 Phialocephala scopiformis, a fungal endophyte of spruce producing the potent anti-insectan compound rugulosin.</title>
        <authorList>
            <consortium name="DOE Joint Genome Institute"/>
            <person name="Walker A.K."/>
            <person name="Frasz S.L."/>
            <person name="Seifert K.A."/>
            <person name="Miller J.D."/>
            <person name="Mondo S.J."/>
            <person name="Labutti K."/>
            <person name="Lipzen A."/>
            <person name="Dockter R."/>
            <person name="Kennedy M."/>
            <person name="Grigoriev I.V."/>
            <person name="Spatafora J.W."/>
        </authorList>
    </citation>
    <scope>NUCLEOTIDE SEQUENCE [LARGE SCALE GENOMIC DNA]</scope>
    <source>
        <strain evidence="1 2">CBS 120377</strain>
    </source>
</reference>
<dbReference type="EMBL" id="KQ947446">
    <property type="protein sequence ID" value="KUJ06513.1"/>
    <property type="molecule type" value="Genomic_DNA"/>
</dbReference>
<dbReference type="GeneID" id="28817046"/>
<name>A0A132B2N8_MOLSC</name>